<proteinExistence type="predicted"/>
<keyword evidence="2" id="KW-1185">Reference proteome</keyword>
<sequence length="151" mass="18006">MNKIFANLLIITLATITYSQLLRNINLNDKFYENYNKPINPLLKTMNKTSYMNLSPNSFFLDHLNTDYYLNTKEKLIEDLYPLKSQLKQRQHYLKDLPIKSYIDQSYLVKRVLADYKKRQAILADYKKRSTYYDNDDDHDGNDDNTSINMN</sequence>
<accession>A0A3Q0KND9</accession>
<evidence type="ECO:0000313" key="2">
    <source>
        <dbReference type="Proteomes" id="UP000008854"/>
    </source>
</evidence>
<dbReference type="Proteomes" id="UP000008854">
    <property type="component" value="Unassembled WGS sequence"/>
</dbReference>
<evidence type="ECO:0000256" key="1">
    <source>
        <dbReference type="SAM" id="SignalP"/>
    </source>
</evidence>
<keyword evidence="1" id="KW-0732">Signal</keyword>
<organism evidence="2 3">
    <name type="scientific">Schistosoma mansoni</name>
    <name type="common">Blood fluke</name>
    <dbReference type="NCBI Taxonomy" id="6183"/>
    <lineage>
        <taxon>Eukaryota</taxon>
        <taxon>Metazoa</taxon>
        <taxon>Spiralia</taxon>
        <taxon>Lophotrochozoa</taxon>
        <taxon>Platyhelminthes</taxon>
        <taxon>Trematoda</taxon>
        <taxon>Digenea</taxon>
        <taxon>Strigeidida</taxon>
        <taxon>Schistosomatoidea</taxon>
        <taxon>Schistosomatidae</taxon>
        <taxon>Schistosoma</taxon>
    </lineage>
</organism>
<feature type="signal peptide" evidence="1">
    <location>
        <begin position="1"/>
        <end position="19"/>
    </location>
</feature>
<reference evidence="2" key="1">
    <citation type="journal article" date="2012" name="PLoS Negl. Trop. Dis.">
        <title>A systematically improved high quality genome and transcriptome of the human blood fluke Schistosoma mansoni.</title>
        <authorList>
            <person name="Protasio A.V."/>
            <person name="Tsai I.J."/>
            <person name="Babbage A."/>
            <person name="Nichol S."/>
            <person name="Hunt M."/>
            <person name="Aslett M.A."/>
            <person name="De Silva N."/>
            <person name="Velarde G.S."/>
            <person name="Anderson T.J."/>
            <person name="Clark R.C."/>
            <person name="Davidson C."/>
            <person name="Dillon G.P."/>
            <person name="Holroyd N.E."/>
            <person name="LoVerde P.T."/>
            <person name="Lloyd C."/>
            <person name="McQuillan J."/>
            <person name="Oliveira G."/>
            <person name="Otto T.D."/>
            <person name="Parker-Manuel S.J."/>
            <person name="Quail M.A."/>
            <person name="Wilson R.A."/>
            <person name="Zerlotini A."/>
            <person name="Dunne D.W."/>
            <person name="Berriman M."/>
        </authorList>
    </citation>
    <scope>NUCLEOTIDE SEQUENCE [LARGE SCALE GENOMIC DNA]</scope>
    <source>
        <strain evidence="2">Puerto Rican</strain>
    </source>
</reference>
<feature type="chain" id="PRO_5018156593" evidence="1">
    <location>
        <begin position="20"/>
        <end position="151"/>
    </location>
</feature>
<protein>
    <submittedName>
        <fullName evidence="3">Secreted protein</fullName>
    </submittedName>
</protein>
<dbReference type="InParanoid" id="A0A3Q0KND9"/>
<reference evidence="3" key="2">
    <citation type="submission" date="2018-12" db="UniProtKB">
        <authorList>
            <consortium name="WormBaseParasite"/>
        </authorList>
    </citation>
    <scope>IDENTIFICATION</scope>
    <source>
        <strain evidence="3">Puerto Rican</strain>
    </source>
</reference>
<dbReference type="WBParaSite" id="Smp_141480.1">
    <property type="protein sequence ID" value="Smp_141480.1"/>
    <property type="gene ID" value="Smp_141480"/>
</dbReference>
<evidence type="ECO:0000313" key="3">
    <source>
        <dbReference type="WBParaSite" id="Smp_141480.1"/>
    </source>
</evidence>
<dbReference type="AlphaFoldDB" id="A0A3Q0KND9"/>
<name>A0A3Q0KND9_SCHMA</name>